<dbReference type="AlphaFoldDB" id="A0AAV4EBX3"/>
<proteinExistence type="predicted"/>
<dbReference type="Gene3D" id="3.10.10.10">
    <property type="entry name" value="HIV Type 1 Reverse Transcriptase, subunit A, domain 1"/>
    <property type="match status" value="1"/>
</dbReference>
<dbReference type="SUPFAM" id="SSF56672">
    <property type="entry name" value="DNA/RNA polymerases"/>
    <property type="match status" value="1"/>
</dbReference>
<name>A0AAV4EBX3_9GAST</name>
<dbReference type="PANTHER" id="PTHR37984">
    <property type="entry name" value="PROTEIN CBG26694"/>
    <property type="match status" value="1"/>
</dbReference>
<sequence>MFSPSQPIHKDLQINGVNIRFQVDTGASLSVMNRDTFSRAINAPLEPLSKVLKTYTGEAIKICWKAIVDVHVDKPTFTLPLVDVEKGGPPFLGRDWLSALGISLCLNTNRVCTQTSEQVLESHGSVFKSLAGCLRGTKIKLYTEPGAIPKFCRARKLLYALRKAIEEELSRLQRDGIIKPIEHSEWATPIVPVWKKNGTVSIYVMTTRPH</sequence>
<dbReference type="InterPro" id="IPR021109">
    <property type="entry name" value="Peptidase_aspartic_dom_sf"/>
</dbReference>
<dbReference type="EMBL" id="BMAT01000032">
    <property type="protein sequence ID" value="GFR58001.1"/>
    <property type="molecule type" value="Genomic_DNA"/>
</dbReference>
<evidence type="ECO:0000313" key="1">
    <source>
        <dbReference type="EMBL" id="GFR58001.1"/>
    </source>
</evidence>
<dbReference type="PANTHER" id="PTHR37984:SF13">
    <property type="entry name" value="RIBONUCLEASE H"/>
    <property type="match status" value="1"/>
</dbReference>
<gene>
    <name evidence="1" type="ORF">ElyMa_000016600</name>
</gene>
<dbReference type="Proteomes" id="UP000762676">
    <property type="component" value="Unassembled WGS sequence"/>
</dbReference>
<evidence type="ECO:0000313" key="2">
    <source>
        <dbReference type="Proteomes" id="UP000762676"/>
    </source>
</evidence>
<organism evidence="1 2">
    <name type="scientific">Elysia marginata</name>
    <dbReference type="NCBI Taxonomy" id="1093978"/>
    <lineage>
        <taxon>Eukaryota</taxon>
        <taxon>Metazoa</taxon>
        <taxon>Spiralia</taxon>
        <taxon>Lophotrochozoa</taxon>
        <taxon>Mollusca</taxon>
        <taxon>Gastropoda</taxon>
        <taxon>Heterobranchia</taxon>
        <taxon>Euthyneura</taxon>
        <taxon>Panpulmonata</taxon>
        <taxon>Sacoglossa</taxon>
        <taxon>Placobranchoidea</taxon>
        <taxon>Plakobranchidae</taxon>
        <taxon>Elysia</taxon>
    </lineage>
</organism>
<dbReference type="SUPFAM" id="SSF50630">
    <property type="entry name" value="Acid proteases"/>
    <property type="match status" value="1"/>
</dbReference>
<dbReference type="InterPro" id="IPR043502">
    <property type="entry name" value="DNA/RNA_pol_sf"/>
</dbReference>
<dbReference type="Gene3D" id="2.40.70.10">
    <property type="entry name" value="Acid Proteases"/>
    <property type="match status" value="1"/>
</dbReference>
<dbReference type="Pfam" id="PF13975">
    <property type="entry name" value="gag-asp_proteas"/>
    <property type="match status" value="1"/>
</dbReference>
<comment type="caution">
    <text evidence="1">The sequence shown here is derived from an EMBL/GenBank/DDBJ whole genome shotgun (WGS) entry which is preliminary data.</text>
</comment>
<dbReference type="InterPro" id="IPR050951">
    <property type="entry name" value="Retrovirus_Pol_polyprotein"/>
</dbReference>
<keyword evidence="2" id="KW-1185">Reference proteome</keyword>
<protein>
    <submittedName>
        <fullName evidence="1">Pol polyprotein</fullName>
    </submittedName>
</protein>
<accession>A0AAV4EBX3</accession>
<reference evidence="1 2" key="1">
    <citation type="journal article" date="2021" name="Elife">
        <title>Chloroplast acquisition without the gene transfer in kleptoplastic sea slugs, Plakobranchus ocellatus.</title>
        <authorList>
            <person name="Maeda T."/>
            <person name="Takahashi S."/>
            <person name="Yoshida T."/>
            <person name="Shimamura S."/>
            <person name="Takaki Y."/>
            <person name="Nagai Y."/>
            <person name="Toyoda A."/>
            <person name="Suzuki Y."/>
            <person name="Arimoto A."/>
            <person name="Ishii H."/>
            <person name="Satoh N."/>
            <person name="Nishiyama T."/>
            <person name="Hasebe M."/>
            <person name="Maruyama T."/>
            <person name="Minagawa J."/>
            <person name="Obokata J."/>
            <person name="Shigenobu S."/>
        </authorList>
    </citation>
    <scope>NUCLEOTIDE SEQUENCE [LARGE SCALE GENOMIC DNA]</scope>
</reference>